<evidence type="ECO:0000256" key="5">
    <source>
        <dbReference type="ARBA" id="ARBA00022617"/>
    </source>
</evidence>
<comment type="similarity">
    <text evidence="4 14">Belongs to the cytochrome P450 family.</text>
</comment>
<dbReference type="SUPFAM" id="SSF48264">
    <property type="entry name" value="Cytochrome P450"/>
    <property type="match status" value="1"/>
</dbReference>
<keyword evidence="5 13" id="KW-0349">Heme</keyword>
<dbReference type="GO" id="GO:0004497">
    <property type="term" value="F:monooxygenase activity"/>
    <property type="evidence" value="ECO:0007669"/>
    <property type="project" value="UniProtKB-KW"/>
</dbReference>
<keyword evidence="12" id="KW-0472">Membrane</keyword>
<evidence type="ECO:0000313" key="15">
    <source>
        <dbReference type="EMBL" id="CAH2007827.1"/>
    </source>
</evidence>
<dbReference type="PANTHER" id="PTHR24292:SF103">
    <property type="entry name" value="CYTOCHROME P450 6BS1"/>
    <property type="match status" value="1"/>
</dbReference>
<dbReference type="InterPro" id="IPR001128">
    <property type="entry name" value="Cyt_P450"/>
</dbReference>
<dbReference type="PRINTS" id="PR00463">
    <property type="entry name" value="EP450I"/>
</dbReference>
<dbReference type="GO" id="GO:0005789">
    <property type="term" value="C:endoplasmic reticulum membrane"/>
    <property type="evidence" value="ECO:0007669"/>
    <property type="project" value="UniProtKB-SubCell"/>
</dbReference>
<dbReference type="InterPro" id="IPR036396">
    <property type="entry name" value="Cyt_P450_sf"/>
</dbReference>
<proteinExistence type="inferred from homology"/>
<reference evidence="15" key="1">
    <citation type="submission" date="2022-03" db="EMBL/GenBank/DDBJ databases">
        <authorList>
            <person name="Sayadi A."/>
        </authorList>
    </citation>
    <scope>NUCLEOTIDE SEQUENCE</scope>
</reference>
<dbReference type="GO" id="GO:0016705">
    <property type="term" value="F:oxidoreductase activity, acting on paired donors, with incorporation or reduction of molecular oxygen"/>
    <property type="evidence" value="ECO:0007669"/>
    <property type="project" value="InterPro"/>
</dbReference>
<evidence type="ECO:0000256" key="12">
    <source>
        <dbReference type="ARBA" id="ARBA00023136"/>
    </source>
</evidence>
<keyword evidence="8" id="KW-0492">Microsome</keyword>
<dbReference type="GO" id="GO:0005506">
    <property type="term" value="F:iron ion binding"/>
    <property type="evidence" value="ECO:0007669"/>
    <property type="project" value="InterPro"/>
</dbReference>
<dbReference type="PRINTS" id="PR00385">
    <property type="entry name" value="P450"/>
</dbReference>
<comment type="subcellular location">
    <subcellularLocation>
        <location evidence="3">Endoplasmic reticulum membrane</location>
        <topology evidence="3">Peripheral membrane protein</topology>
    </subcellularLocation>
    <subcellularLocation>
        <location evidence="2">Microsome membrane</location>
        <topology evidence="2">Peripheral membrane protein</topology>
    </subcellularLocation>
</comment>
<comment type="caution">
    <text evidence="15">The sequence shown here is derived from an EMBL/GenBank/DDBJ whole genome shotgun (WGS) entry which is preliminary data.</text>
</comment>
<evidence type="ECO:0000256" key="6">
    <source>
        <dbReference type="ARBA" id="ARBA00022723"/>
    </source>
</evidence>
<keyword evidence="10 13" id="KW-0408">Iron</keyword>
<evidence type="ECO:0000256" key="9">
    <source>
        <dbReference type="ARBA" id="ARBA00023002"/>
    </source>
</evidence>
<dbReference type="InterPro" id="IPR050476">
    <property type="entry name" value="Insect_CytP450_Detox"/>
</dbReference>
<keyword evidence="6 13" id="KW-0479">Metal-binding</keyword>
<name>A0A9P0M5U9_ACAOB</name>
<dbReference type="InterPro" id="IPR017972">
    <property type="entry name" value="Cyt_P450_CS"/>
</dbReference>
<dbReference type="GO" id="GO:0020037">
    <property type="term" value="F:heme binding"/>
    <property type="evidence" value="ECO:0007669"/>
    <property type="project" value="InterPro"/>
</dbReference>
<dbReference type="AlphaFoldDB" id="A0A9P0M5U9"/>
<keyword evidence="7" id="KW-0256">Endoplasmic reticulum</keyword>
<protein>
    <recommendedName>
        <fullName evidence="17">Cytochrome P450</fullName>
    </recommendedName>
</protein>
<evidence type="ECO:0000256" key="13">
    <source>
        <dbReference type="PIRSR" id="PIRSR602401-1"/>
    </source>
</evidence>
<sequence length="228" mass="26081">MSNDKHTIGTKLTIEEAAAQAFIFFLAGFETTSTTISFALFEMAQNQSIQERAREEVTRLFDKHEGLTYDAVMEMSYVDTILFETMRKYPPAPVFLRKCTKTYKITNTEVHIKEGQSVLIPCYGLHRDPEYFPNPDTFDPERFSAENKSKIWDYTYMPFGDGPRNCIGMRFAMIQAKIALSIILKNLDFTLSKKTKLPLTMEKKGIILAPIGGLWLELSTIRGQSTYL</sequence>
<dbReference type="PANTHER" id="PTHR24292">
    <property type="entry name" value="CYTOCHROME P450"/>
    <property type="match status" value="1"/>
</dbReference>
<evidence type="ECO:0000256" key="11">
    <source>
        <dbReference type="ARBA" id="ARBA00023033"/>
    </source>
</evidence>
<evidence type="ECO:0000256" key="2">
    <source>
        <dbReference type="ARBA" id="ARBA00004174"/>
    </source>
</evidence>
<evidence type="ECO:0008006" key="17">
    <source>
        <dbReference type="Google" id="ProtNLM"/>
    </source>
</evidence>
<keyword evidence="9 14" id="KW-0560">Oxidoreductase</keyword>
<evidence type="ECO:0000256" key="14">
    <source>
        <dbReference type="RuleBase" id="RU000461"/>
    </source>
</evidence>
<dbReference type="InterPro" id="IPR002401">
    <property type="entry name" value="Cyt_P450_E_grp-I"/>
</dbReference>
<keyword evidence="11 14" id="KW-0503">Monooxygenase</keyword>
<dbReference type="EMBL" id="CAKOFQ010007769">
    <property type="protein sequence ID" value="CAH2007827.1"/>
    <property type="molecule type" value="Genomic_DNA"/>
</dbReference>
<dbReference type="FunFam" id="1.10.630.10:FF:000182">
    <property type="entry name" value="Cytochrome P450 3A4"/>
    <property type="match status" value="1"/>
</dbReference>
<accession>A0A9P0M5U9</accession>
<feature type="binding site" description="axial binding residue" evidence="13">
    <location>
        <position position="166"/>
    </location>
    <ligand>
        <name>heme</name>
        <dbReference type="ChEBI" id="CHEBI:30413"/>
    </ligand>
    <ligandPart>
        <name>Fe</name>
        <dbReference type="ChEBI" id="CHEBI:18248"/>
    </ligandPart>
</feature>
<evidence type="ECO:0000256" key="7">
    <source>
        <dbReference type="ARBA" id="ARBA00022824"/>
    </source>
</evidence>
<gene>
    <name evidence="15" type="ORF">ACAOBT_LOCUS29867</name>
</gene>
<keyword evidence="16" id="KW-1185">Reference proteome</keyword>
<dbReference type="Proteomes" id="UP001152888">
    <property type="component" value="Unassembled WGS sequence"/>
</dbReference>
<dbReference type="Gene3D" id="1.10.630.10">
    <property type="entry name" value="Cytochrome P450"/>
    <property type="match status" value="1"/>
</dbReference>
<evidence type="ECO:0000256" key="8">
    <source>
        <dbReference type="ARBA" id="ARBA00022848"/>
    </source>
</evidence>
<evidence type="ECO:0000256" key="3">
    <source>
        <dbReference type="ARBA" id="ARBA00004406"/>
    </source>
</evidence>
<comment type="cofactor">
    <cofactor evidence="1 13">
        <name>heme</name>
        <dbReference type="ChEBI" id="CHEBI:30413"/>
    </cofactor>
</comment>
<evidence type="ECO:0000256" key="10">
    <source>
        <dbReference type="ARBA" id="ARBA00023004"/>
    </source>
</evidence>
<evidence type="ECO:0000313" key="16">
    <source>
        <dbReference type="Proteomes" id="UP001152888"/>
    </source>
</evidence>
<dbReference type="OrthoDB" id="878at2759"/>
<dbReference type="PROSITE" id="PS00086">
    <property type="entry name" value="CYTOCHROME_P450"/>
    <property type="match status" value="1"/>
</dbReference>
<evidence type="ECO:0000256" key="1">
    <source>
        <dbReference type="ARBA" id="ARBA00001971"/>
    </source>
</evidence>
<organism evidence="15 16">
    <name type="scientific">Acanthoscelides obtectus</name>
    <name type="common">Bean weevil</name>
    <name type="synonym">Bruchus obtectus</name>
    <dbReference type="NCBI Taxonomy" id="200917"/>
    <lineage>
        <taxon>Eukaryota</taxon>
        <taxon>Metazoa</taxon>
        <taxon>Ecdysozoa</taxon>
        <taxon>Arthropoda</taxon>
        <taxon>Hexapoda</taxon>
        <taxon>Insecta</taxon>
        <taxon>Pterygota</taxon>
        <taxon>Neoptera</taxon>
        <taxon>Endopterygota</taxon>
        <taxon>Coleoptera</taxon>
        <taxon>Polyphaga</taxon>
        <taxon>Cucujiformia</taxon>
        <taxon>Chrysomeloidea</taxon>
        <taxon>Chrysomelidae</taxon>
        <taxon>Bruchinae</taxon>
        <taxon>Bruchini</taxon>
        <taxon>Acanthoscelides</taxon>
    </lineage>
</organism>
<evidence type="ECO:0000256" key="4">
    <source>
        <dbReference type="ARBA" id="ARBA00010617"/>
    </source>
</evidence>
<dbReference type="Pfam" id="PF00067">
    <property type="entry name" value="p450"/>
    <property type="match status" value="1"/>
</dbReference>